<name>E4XL08_OIKDI</name>
<protein>
    <recommendedName>
        <fullName evidence="1">Reverse transcriptase domain-containing protein</fullName>
    </recommendedName>
</protein>
<proteinExistence type="predicted"/>
<evidence type="ECO:0000313" key="2">
    <source>
        <dbReference type="EMBL" id="CBY10769.1"/>
    </source>
</evidence>
<keyword evidence="3" id="KW-1185">Reference proteome</keyword>
<accession>E4XL08</accession>
<dbReference type="EMBL" id="FN653067">
    <property type="protein sequence ID" value="CBY10769.1"/>
    <property type="molecule type" value="Genomic_DNA"/>
</dbReference>
<dbReference type="OrthoDB" id="415822at2759"/>
<dbReference type="Proteomes" id="UP000001307">
    <property type="component" value="Unassembled WGS sequence"/>
</dbReference>
<dbReference type="PROSITE" id="PS50878">
    <property type="entry name" value="RT_POL"/>
    <property type="match status" value="1"/>
</dbReference>
<reference evidence="2" key="1">
    <citation type="journal article" date="2010" name="Science">
        <title>Plasticity of animal genome architecture unmasked by rapid evolution of a pelagic tunicate.</title>
        <authorList>
            <person name="Denoeud F."/>
            <person name="Henriet S."/>
            <person name="Mungpakdee S."/>
            <person name="Aury J.M."/>
            <person name="Da Silva C."/>
            <person name="Brinkmann H."/>
            <person name="Mikhaleva J."/>
            <person name="Olsen L.C."/>
            <person name="Jubin C."/>
            <person name="Canestro C."/>
            <person name="Bouquet J.M."/>
            <person name="Danks G."/>
            <person name="Poulain J."/>
            <person name="Campsteijn C."/>
            <person name="Adamski M."/>
            <person name="Cross I."/>
            <person name="Yadetie F."/>
            <person name="Muffato M."/>
            <person name="Louis A."/>
            <person name="Butcher S."/>
            <person name="Tsagkogeorga G."/>
            <person name="Konrad A."/>
            <person name="Singh S."/>
            <person name="Jensen M.F."/>
            <person name="Cong E.H."/>
            <person name="Eikeseth-Otteraa H."/>
            <person name="Noel B."/>
            <person name="Anthouard V."/>
            <person name="Porcel B.M."/>
            <person name="Kachouri-Lafond R."/>
            <person name="Nishino A."/>
            <person name="Ugolini M."/>
            <person name="Chourrout P."/>
            <person name="Nishida H."/>
            <person name="Aasland R."/>
            <person name="Huzurbazar S."/>
            <person name="Westhof E."/>
            <person name="Delsuc F."/>
            <person name="Lehrach H."/>
            <person name="Reinhardt R."/>
            <person name="Weissenbach J."/>
            <person name="Roy S.W."/>
            <person name="Artiguenave F."/>
            <person name="Postlethwait J.H."/>
            <person name="Manak J.R."/>
            <person name="Thompson E.M."/>
            <person name="Jaillon O."/>
            <person name="Du Pasquier L."/>
            <person name="Boudinot P."/>
            <person name="Liberles D.A."/>
            <person name="Volff J.N."/>
            <person name="Philippe H."/>
            <person name="Lenhard B."/>
            <person name="Roest Crollius H."/>
            <person name="Wincker P."/>
            <person name="Chourrout D."/>
        </authorList>
    </citation>
    <scope>NUCLEOTIDE SEQUENCE [LARGE SCALE GENOMIC DNA]</scope>
</reference>
<dbReference type="InterPro" id="IPR000477">
    <property type="entry name" value="RT_dom"/>
</dbReference>
<dbReference type="InParanoid" id="E4XL08"/>
<organism evidence="2">
    <name type="scientific">Oikopleura dioica</name>
    <name type="common">Tunicate</name>
    <dbReference type="NCBI Taxonomy" id="34765"/>
    <lineage>
        <taxon>Eukaryota</taxon>
        <taxon>Metazoa</taxon>
        <taxon>Chordata</taxon>
        <taxon>Tunicata</taxon>
        <taxon>Appendicularia</taxon>
        <taxon>Copelata</taxon>
        <taxon>Oikopleuridae</taxon>
        <taxon>Oikopleura</taxon>
    </lineage>
</organism>
<feature type="domain" description="Reverse transcriptase" evidence="1">
    <location>
        <begin position="1046"/>
        <end position="1390"/>
    </location>
</feature>
<dbReference type="InterPro" id="IPR036691">
    <property type="entry name" value="Endo/exonu/phosph_ase_sf"/>
</dbReference>
<dbReference type="SUPFAM" id="SSF56219">
    <property type="entry name" value="DNase I-like"/>
    <property type="match status" value="1"/>
</dbReference>
<evidence type="ECO:0000259" key="1">
    <source>
        <dbReference type="PROSITE" id="PS50878"/>
    </source>
</evidence>
<evidence type="ECO:0000313" key="3">
    <source>
        <dbReference type="Proteomes" id="UP000001307"/>
    </source>
</evidence>
<sequence length="1851" mass="212153">MAERSEAKSAYRSYAPKLNFSDILKLIIGPVTEDEAHVENELLQDPPTPGGDHSGTSQGLKMKIMNIQTPTPEVMFNETESLNSVNTVYTTPGLQRRKEEFRNRNLAPEERQIQNKQFKPWATDAEKEMFRKVALLPLGAYHSITPAEEKDLEDDPAHRKFTSDRELIETLKPAIFPDYNSFENFMAATKKKQSKINAAIKTYDNGSKDYTRLKNYANVIYYAHLTLREQINEDLRSDKPEVRDNLGLNDAATRQKWEVFESELEAWSYRMVDCETLGILMTTYQRGIIHFLPLPTHQKIYKYCMRLVNSVTKSITVQSMVLDRLQRLNQYAVRHTDRVSVYSNPHETSESKALPTKVIPVTLLKVSGCRVHRIRDRMFKQAIHSLYLKNFGGEYKDSWDVILSKAEDDPKLEATFAFVYRKLMRGNRCSNFEKFMSEPDYLDDVSFRGFLPEEKKQSNENKCNIKEQINEKRVSVQDEKNIALMLRGIVPYSKFGKAVLPASSFSRILGLGDCWDPNFELKCKSGLETKNPNKHKELVQQCDEHNRSLKERISRLKVIYTNLGKMSMSKVRELVEFHPTASIICVSELYWEYDLIMDSNGWPDGYQLIPSEPSPVGRLSFSLMILKSNIKVKRIIEGLHQNCAVNLELPGINITVACFYNFNNTKYDGYSTKFNASEEVFFDDIEVINANAEEAAIVGGDINMNCNDPRSGEKEKVERFGNILIDYTNQVSFDTHRRSGCKDSSIDTVWTKGFVVKETRPLNHDLLLNGDGHLGILVDCKITPPGDLKRRVWMTRGKIDEKTVYRESMQMLWQVTVDSELNPESFDWVKWATEAGKKLVDRTRPLKSTVIEENPYVVPRREDTTGYLKLLLSISDKLNNLRSNEGKCSSNRLRIVELERAIKKVRLVFVKLRTRDQRFFYADKLAEVDVTTADGWKSFERRIKKSNAKQVEESADVAGVKLLELQYKSPPPEAEIDFSDYAELPENEKFDLGDFTVNSEHICESFASAYGRTKKNSSDLVGLTRNFLECASTPFVERMVVYLAKVIFEQGSYHFSWRENKVTCLIKKNNKYRPITSAHLVGSINEKQITKGFSRFIKFKRLFFEQQFGFRTKASCGAAAYCVEKAMNSTALKVNSRGKLVSGGYAGTFSTDASNAFGNVRTATLLVKLGKVVKGVALKWFANFLESRSFRVVLRGFESQVFRLPPWGLPQGGAASPDLYSFFTSHITPNSKYSVIVDDPEAVMPPASEPVIVSCSNNLSDKKSKADQGNKELNCCQVGGWLDKSFKGLSGGMAIQTNCPDGHVTSRASFVSYADDTVGVLNCFNLVDLERQLQTQASQCIANLAQLGIPCCPEKSTALVYGKGVEGIEIRLDGNKVQLKDQIKYLGIDLNVVNNKKIGYEAHFKNLKGRLRRKAEQIYEISRFLPQEVVAMIVRGILGGMSLHGADHIGKPSKSDAKVMQNIIIRAIEKRSCEKYWEREYRHKLEEQGVRPVRRVVSVLAKSPWELEADPGLETLDNVKIPLLNRDMCKQAINSMYKSFRYRAVETVWEGMSGSIWLSHEDLRLTIEMPDIFKYNRLYEEFESRNKFIPNRVNNFWTKDESLEYNANKCKAELIRQLVDTSILEVILRRPSQKAKNFIIDPDQWPFHSFREFNELPLRVRSDFVHPYFVDSIKTFINTQHRHHAHSSWCARCVRPDTFRYRTVSAWTGKRGIGAIKHDRRSEKDFLRKKEQIKMLMQFENEISQDYDNNFAFRQAKILGTICSRGQFKEFWMFKSIFTKIRRIAKGPCLVIDNKSWVQMIRGGVNEWVKWNSNVRRLMFGEKFGPDNLPRDVPGGTGALWSNSKFSQLNT</sequence>
<gene>
    <name evidence="2" type="ORF">GSOID_T00014379001</name>
</gene>